<accession>A0A1Y1S1B7</accession>
<dbReference type="Proteomes" id="UP000192343">
    <property type="component" value="Unassembled WGS sequence"/>
</dbReference>
<evidence type="ECO:0000313" key="3">
    <source>
        <dbReference type="Proteomes" id="UP000192343"/>
    </source>
</evidence>
<dbReference type="STRING" id="1963862.B4O97_03515"/>
<proteinExistence type="predicted"/>
<dbReference type="EMBL" id="MWQY01000003">
    <property type="protein sequence ID" value="ORC37271.1"/>
    <property type="molecule type" value="Genomic_DNA"/>
</dbReference>
<protein>
    <submittedName>
        <fullName evidence="2">Uncharacterized protein</fullName>
    </submittedName>
</protein>
<dbReference type="RefSeq" id="WP_083048379.1">
    <property type="nucleotide sequence ID" value="NZ_MWQY01000003.1"/>
</dbReference>
<gene>
    <name evidence="2" type="ORF">B4O97_03515</name>
</gene>
<evidence type="ECO:0000256" key="1">
    <source>
        <dbReference type="SAM" id="Phobius"/>
    </source>
</evidence>
<comment type="caution">
    <text evidence="2">The sequence shown here is derived from an EMBL/GenBank/DDBJ whole genome shotgun (WGS) entry which is preliminary data.</text>
</comment>
<evidence type="ECO:0000313" key="2">
    <source>
        <dbReference type="EMBL" id="ORC37271.1"/>
    </source>
</evidence>
<reference evidence="2 3" key="1">
    <citation type="submission" date="2017-03" db="EMBL/GenBank/DDBJ databases">
        <title>Draft Genome sequence of Marispirochaeta sp. strain JC444.</title>
        <authorList>
            <person name="Shivani Y."/>
            <person name="Subhash Y."/>
            <person name="Sasikala C."/>
            <person name="Ramana C."/>
        </authorList>
    </citation>
    <scope>NUCLEOTIDE SEQUENCE [LARGE SCALE GENOMIC DNA]</scope>
    <source>
        <strain evidence="2 3">JC444</strain>
    </source>
</reference>
<keyword evidence="1" id="KW-1133">Transmembrane helix</keyword>
<sequence length="77" mass="7836">MTETKNGIFQDANGNRSSKRIIGTALVSSGGLFLLSLGIASIFRAIGDPSTALEAGKVLLYAGTALLGVGVVEGLKK</sequence>
<feature type="transmembrane region" description="Helical" evidence="1">
    <location>
        <begin position="21"/>
        <end position="46"/>
    </location>
</feature>
<name>A0A1Y1S1B7_9SPIO</name>
<dbReference type="AlphaFoldDB" id="A0A1Y1S1B7"/>
<keyword evidence="1" id="KW-0812">Transmembrane</keyword>
<keyword evidence="1" id="KW-0472">Membrane</keyword>
<keyword evidence="3" id="KW-1185">Reference proteome</keyword>
<organism evidence="2 3">
    <name type="scientific">Marispirochaeta aestuarii</name>
    <dbReference type="NCBI Taxonomy" id="1963862"/>
    <lineage>
        <taxon>Bacteria</taxon>
        <taxon>Pseudomonadati</taxon>
        <taxon>Spirochaetota</taxon>
        <taxon>Spirochaetia</taxon>
        <taxon>Spirochaetales</taxon>
        <taxon>Spirochaetaceae</taxon>
        <taxon>Marispirochaeta</taxon>
    </lineage>
</organism>
<feature type="transmembrane region" description="Helical" evidence="1">
    <location>
        <begin position="58"/>
        <end position="75"/>
    </location>
</feature>